<dbReference type="OrthoDB" id="9808367at2"/>
<proteinExistence type="inferred from homology"/>
<name>A0A062XRP6_9BACT</name>
<dbReference type="PANTHER" id="PTHR10625:SF10">
    <property type="entry name" value="HISTONE DEACETYLASE HDAC1"/>
    <property type="match status" value="1"/>
</dbReference>
<evidence type="ECO:0000313" key="3">
    <source>
        <dbReference type="EMBL" id="KDA53488.1"/>
    </source>
</evidence>
<dbReference type="Gene3D" id="3.40.800.20">
    <property type="entry name" value="Histone deacetylase domain"/>
    <property type="match status" value="1"/>
</dbReference>
<dbReference type="Proteomes" id="UP000027284">
    <property type="component" value="Unassembled WGS sequence"/>
</dbReference>
<organism evidence="3 4">
    <name type="scientific">Thermoanaerobaculum aquaticum</name>
    <dbReference type="NCBI Taxonomy" id="1312852"/>
    <lineage>
        <taxon>Bacteria</taxon>
        <taxon>Pseudomonadati</taxon>
        <taxon>Acidobacteriota</taxon>
        <taxon>Thermoanaerobaculia</taxon>
        <taxon>Thermoanaerobaculales</taxon>
        <taxon>Thermoanaerobaculaceae</taxon>
        <taxon>Thermoanaerobaculum</taxon>
    </lineage>
</organism>
<accession>A0A062XRP6</accession>
<dbReference type="SUPFAM" id="SSF52768">
    <property type="entry name" value="Arginase/deacetylase"/>
    <property type="match status" value="1"/>
</dbReference>
<dbReference type="EMBL" id="JMFG01000020">
    <property type="protein sequence ID" value="KDA53488.1"/>
    <property type="molecule type" value="Genomic_DNA"/>
</dbReference>
<dbReference type="InterPro" id="IPR023696">
    <property type="entry name" value="Ureohydrolase_dom_sf"/>
</dbReference>
<dbReference type="GO" id="GO:0004407">
    <property type="term" value="F:histone deacetylase activity"/>
    <property type="evidence" value="ECO:0007669"/>
    <property type="project" value="TreeGrafter"/>
</dbReference>
<keyword evidence="4" id="KW-1185">Reference proteome</keyword>
<gene>
    <name evidence="3" type="ORF">EG19_04575</name>
</gene>
<dbReference type="CDD" id="cd09992">
    <property type="entry name" value="HDAC_classII"/>
    <property type="match status" value="1"/>
</dbReference>
<comment type="similarity">
    <text evidence="1">Belongs to the histone deacetylase family.</text>
</comment>
<comment type="caution">
    <text evidence="3">The sequence shown here is derived from an EMBL/GenBank/DDBJ whole genome shotgun (WGS) entry which is preliminary data.</text>
</comment>
<protein>
    <recommendedName>
        <fullName evidence="2">Histone deacetylase domain-containing protein</fullName>
    </recommendedName>
</protein>
<feature type="domain" description="Histone deacetylase" evidence="2">
    <location>
        <begin position="6"/>
        <end position="290"/>
    </location>
</feature>
<dbReference type="GO" id="GO:0040029">
    <property type="term" value="P:epigenetic regulation of gene expression"/>
    <property type="evidence" value="ECO:0007669"/>
    <property type="project" value="TreeGrafter"/>
</dbReference>
<reference evidence="3 4" key="1">
    <citation type="submission" date="2014-04" db="EMBL/GenBank/DDBJ databases">
        <title>The Genome Sequence of Thermoanaerobaculum aquaticum MP-01, The First Cultivated Group 23 Acidobacterium.</title>
        <authorList>
            <person name="Stamps B.W."/>
            <person name="Losey N.A."/>
            <person name="Lawson P.A."/>
            <person name="Stevenson B.S."/>
        </authorList>
    </citation>
    <scope>NUCLEOTIDE SEQUENCE [LARGE SCALE GENOMIC DNA]</scope>
    <source>
        <strain evidence="3 4">MP-01</strain>
    </source>
</reference>
<evidence type="ECO:0000313" key="4">
    <source>
        <dbReference type="Proteomes" id="UP000027284"/>
    </source>
</evidence>
<dbReference type="Pfam" id="PF00850">
    <property type="entry name" value="Hist_deacetyl"/>
    <property type="match status" value="1"/>
</dbReference>
<dbReference type="RefSeq" id="WP_053335065.1">
    <property type="nucleotide sequence ID" value="NZ_JMFG01000020.1"/>
</dbReference>
<dbReference type="InterPro" id="IPR037138">
    <property type="entry name" value="His_deacetylse_dom_sf"/>
</dbReference>
<dbReference type="AlphaFoldDB" id="A0A062XRP6"/>
<dbReference type="InterPro" id="IPR023801">
    <property type="entry name" value="His_deacetylse_dom"/>
</dbReference>
<dbReference type="PANTHER" id="PTHR10625">
    <property type="entry name" value="HISTONE DEACETYLASE HDAC1-RELATED"/>
    <property type="match status" value="1"/>
</dbReference>
<evidence type="ECO:0000256" key="1">
    <source>
        <dbReference type="ARBA" id="ARBA00005947"/>
    </source>
</evidence>
<evidence type="ECO:0000259" key="2">
    <source>
        <dbReference type="Pfam" id="PF00850"/>
    </source>
</evidence>
<sequence length="291" mass="30920">MTTFGHPERVARLDAALAGSRRAGFREETPEVNEAAVLQAVTRIHDPSLPERLRKACERAPAFFDSADNPISPGTYRAAVAAVACALEGLERLRMGEASRVFAAIRPPGHHATRSQAMGFCFFNNVAVVAEAACSRGLGPVAIVDFDVHHGNGTQELFYRRDDVFYLSVHRYPFYPGTGGADEVGVGQGRGFTRNFPLAAGADDDTYVGALSYGLEELAKTMTPELWLVSAGFDAHELDPLGGMAVTTAGFARIGKLLAEAAAGKPLLAVLEGGYHLKALEDSVAAFLGAL</sequence>
<dbReference type="InterPro" id="IPR000286">
    <property type="entry name" value="HDACs"/>
</dbReference>
<dbReference type="STRING" id="1312852.EG19_04575"/>
<dbReference type="PRINTS" id="PR01270">
    <property type="entry name" value="HDASUPER"/>
</dbReference>